<evidence type="ECO:0000256" key="1">
    <source>
        <dbReference type="SAM" id="Coils"/>
    </source>
</evidence>
<reference evidence="3" key="1">
    <citation type="journal article" date="2019" name="Int. J. Syst. Evol. Microbiol.">
        <title>The Global Catalogue of Microorganisms (GCM) 10K type strain sequencing project: providing services to taxonomists for standard genome sequencing and annotation.</title>
        <authorList>
            <consortium name="The Broad Institute Genomics Platform"/>
            <consortium name="The Broad Institute Genome Sequencing Center for Infectious Disease"/>
            <person name="Wu L."/>
            <person name="Ma J."/>
        </authorList>
    </citation>
    <scope>NUCLEOTIDE SEQUENCE [LARGE SCALE GENOMIC DNA]</scope>
    <source>
        <strain evidence="3">JCM 17326</strain>
    </source>
</reference>
<organism evidence="2 3">
    <name type="scientific">Nonomuraea rosea</name>
    <dbReference type="NCBI Taxonomy" id="638574"/>
    <lineage>
        <taxon>Bacteria</taxon>
        <taxon>Bacillati</taxon>
        <taxon>Actinomycetota</taxon>
        <taxon>Actinomycetes</taxon>
        <taxon>Streptosporangiales</taxon>
        <taxon>Streptosporangiaceae</taxon>
        <taxon>Nonomuraea</taxon>
    </lineage>
</organism>
<gene>
    <name evidence="2" type="ORF">GCM10022419_106050</name>
</gene>
<proteinExistence type="predicted"/>
<dbReference type="Proteomes" id="UP001500630">
    <property type="component" value="Unassembled WGS sequence"/>
</dbReference>
<evidence type="ECO:0000313" key="3">
    <source>
        <dbReference type="Proteomes" id="UP001500630"/>
    </source>
</evidence>
<keyword evidence="3" id="KW-1185">Reference proteome</keyword>
<evidence type="ECO:0000313" key="2">
    <source>
        <dbReference type="EMBL" id="GAA3604205.1"/>
    </source>
</evidence>
<protein>
    <submittedName>
        <fullName evidence="2">Uncharacterized protein</fullName>
    </submittedName>
</protein>
<dbReference type="EMBL" id="BAABDQ010000039">
    <property type="protein sequence ID" value="GAA3604205.1"/>
    <property type="molecule type" value="Genomic_DNA"/>
</dbReference>
<accession>A0ABP6ZEX3</accession>
<feature type="coiled-coil region" evidence="1">
    <location>
        <begin position="84"/>
        <end position="111"/>
    </location>
</feature>
<dbReference type="RefSeq" id="WP_345574070.1">
    <property type="nucleotide sequence ID" value="NZ_BAABDQ010000039.1"/>
</dbReference>
<comment type="caution">
    <text evidence="2">The sequence shown here is derived from an EMBL/GenBank/DDBJ whole genome shotgun (WGS) entry which is preliminary data.</text>
</comment>
<name>A0ABP6ZEX3_9ACTN</name>
<keyword evidence="1" id="KW-0175">Coiled coil</keyword>
<sequence length="115" mass="12926">MAIDAPGNPVQELPSEAEKRALLEQLLGVLGVMTRQELCEVVDRVCGSGTADAVLAERRRQADEARQLVQRQWEERYRDDPEGAARAEARVRRTMARIKAQTDEIEQARASRLTP</sequence>